<name>A0A9D1ACI1_9FIRM</name>
<comment type="caution">
    <text evidence="2">The sequence shown here is derived from an EMBL/GenBank/DDBJ whole genome shotgun (WGS) entry which is preliminary data.</text>
</comment>
<accession>A0A9D1ACI1</accession>
<sequence>MPEYKRFIAYFYEYIDGKKQKSAGFAKVELRNGIWRILFRLTAGGTPVPPVKVYGFVREKDRLLGLSMGNIQPGKERTEEWAYKAGEALWKNQYSFSDLSGIWIQSGDGRSFITVWDDEAVDLSRFTEQWEERAKGSGTELPVNPKELSASKEGEDQEAERSNDQNRENQEPMVLEGSDGEPMIPEGPHRESREPEEQESENQEPAAPEIPGKNPGTPSMPEEKPGREKQAPKIRQPDREIGPEIPEEMPGNRENETQIPEEMPGNRENGTRIPEEMPVIHEPGTEIPEEMPVIREAGAGAPGEMSELGEAEVRASEKTSVIGRSGTEISSDNRGNHPGQGESEAAASAASVPECGWKPGSRQVYCWSGGRGNQSCRNREWNLKEELFKKRSQFQPFGDEELISCVRIFPCDIGRMQQEGWNTGKNSFLMHGFYRYRHLLLAMTDKGKYLLGVPGILNPQEKYMANMFGFSRFKACQTGEQGCPFGYWCRDLVRTAR</sequence>
<evidence type="ECO:0000256" key="1">
    <source>
        <dbReference type="SAM" id="MobiDB-lite"/>
    </source>
</evidence>
<feature type="region of interest" description="Disordered" evidence="1">
    <location>
        <begin position="300"/>
        <end position="348"/>
    </location>
</feature>
<organism evidence="2 3">
    <name type="scientific">Candidatus Choladousia intestinavium</name>
    <dbReference type="NCBI Taxonomy" id="2840727"/>
    <lineage>
        <taxon>Bacteria</taxon>
        <taxon>Bacillati</taxon>
        <taxon>Bacillota</taxon>
        <taxon>Clostridia</taxon>
        <taxon>Lachnospirales</taxon>
        <taxon>Lachnospiraceae</taxon>
        <taxon>Lachnospiraceae incertae sedis</taxon>
        <taxon>Candidatus Choladousia</taxon>
    </lineage>
</organism>
<dbReference type="EMBL" id="DVGK01000082">
    <property type="protein sequence ID" value="HIR13733.1"/>
    <property type="molecule type" value="Genomic_DNA"/>
</dbReference>
<feature type="compositionally biased region" description="Basic and acidic residues" evidence="1">
    <location>
        <begin position="149"/>
        <end position="170"/>
    </location>
</feature>
<feature type="region of interest" description="Disordered" evidence="1">
    <location>
        <begin position="132"/>
        <end position="274"/>
    </location>
</feature>
<protein>
    <submittedName>
        <fullName evidence="2">Uncharacterized protein</fullName>
    </submittedName>
</protein>
<evidence type="ECO:0000313" key="3">
    <source>
        <dbReference type="Proteomes" id="UP000886757"/>
    </source>
</evidence>
<evidence type="ECO:0000313" key="2">
    <source>
        <dbReference type="EMBL" id="HIR13733.1"/>
    </source>
</evidence>
<dbReference type="AlphaFoldDB" id="A0A9D1ACI1"/>
<dbReference type="Proteomes" id="UP000886757">
    <property type="component" value="Unassembled WGS sequence"/>
</dbReference>
<reference evidence="2" key="1">
    <citation type="submission" date="2020-10" db="EMBL/GenBank/DDBJ databases">
        <authorList>
            <person name="Gilroy R."/>
        </authorList>
    </citation>
    <scope>NUCLEOTIDE SEQUENCE</scope>
    <source>
        <strain evidence="2">ChiSjej4B22-8148</strain>
    </source>
</reference>
<gene>
    <name evidence="2" type="ORF">IAB31_07405</name>
</gene>
<feature type="compositionally biased region" description="Basic and acidic residues" evidence="1">
    <location>
        <begin position="221"/>
        <end position="242"/>
    </location>
</feature>
<proteinExistence type="predicted"/>
<reference evidence="2" key="2">
    <citation type="journal article" date="2021" name="PeerJ">
        <title>Extensive microbial diversity within the chicken gut microbiome revealed by metagenomics and culture.</title>
        <authorList>
            <person name="Gilroy R."/>
            <person name="Ravi A."/>
            <person name="Getino M."/>
            <person name="Pursley I."/>
            <person name="Horton D.L."/>
            <person name="Alikhan N.F."/>
            <person name="Baker D."/>
            <person name="Gharbi K."/>
            <person name="Hall N."/>
            <person name="Watson M."/>
            <person name="Adriaenssens E.M."/>
            <person name="Foster-Nyarko E."/>
            <person name="Jarju S."/>
            <person name="Secka A."/>
            <person name="Antonio M."/>
            <person name="Oren A."/>
            <person name="Chaudhuri R.R."/>
            <person name="La Ragione R."/>
            <person name="Hildebrand F."/>
            <person name="Pallen M.J."/>
        </authorList>
    </citation>
    <scope>NUCLEOTIDE SEQUENCE</scope>
    <source>
        <strain evidence="2">ChiSjej4B22-8148</strain>
    </source>
</reference>